<keyword evidence="2" id="KW-1185">Reference proteome</keyword>
<evidence type="ECO:0000313" key="2">
    <source>
        <dbReference type="Proteomes" id="UP000238479"/>
    </source>
</evidence>
<reference evidence="1 2" key="1">
    <citation type="journal article" date="2018" name="Nat. Genet.">
        <title>The Rosa genome provides new insights in the design of modern roses.</title>
        <authorList>
            <person name="Bendahmane M."/>
        </authorList>
    </citation>
    <scope>NUCLEOTIDE SEQUENCE [LARGE SCALE GENOMIC DNA]</scope>
    <source>
        <strain evidence="2">cv. Old Blush</strain>
    </source>
</reference>
<name>A0A2P6QFR3_ROSCH</name>
<dbReference type="Gramene" id="PRQ33008">
    <property type="protein sequence ID" value="PRQ33008"/>
    <property type="gene ID" value="RchiOBHm_Chr5g0052711"/>
</dbReference>
<proteinExistence type="predicted"/>
<accession>A0A2P6QFR3</accession>
<dbReference type="Proteomes" id="UP000238479">
    <property type="component" value="Chromosome 5"/>
</dbReference>
<dbReference type="EMBL" id="PDCK01000043">
    <property type="protein sequence ID" value="PRQ33008.1"/>
    <property type="molecule type" value="Genomic_DNA"/>
</dbReference>
<dbReference type="AlphaFoldDB" id="A0A2P6QFR3"/>
<protein>
    <submittedName>
        <fullName evidence="1">Uncharacterized protein</fullName>
    </submittedName>
</protein>
<organism evidence="1 2">
    <name type="scientific">Rosa chinensis</name>
    <name type="common">China rose</name>
    <dbReference type="NCBI Taxonomy" id="74649"/>
    <lineage>
        <taxon>Eukaryota</taxon>
        <taxon>Viridiplantae</taxon>
        <taxon>Streptophyta</taxon>
        <taxon>Embryophyta</taxon>
        <taxon>Tracheophyta</taxon>
        <taxon>Spermatophyta</taxon>
        <taxon>Magnoliopsida</taxon>
        <taxon>eudicotyledons</taxon>
        <taxon>Gunneridae</taxon>
        <taxon>Pentapetalae</taxon>
        <taxon>rosids</taxon>
        <taxon>fabids</taxon>
        <taxon>Rosales</taxon>
        <taxon>Rosaceae</taxon>
        <taxon>Rosoideae</taxon>
        <taxon>Rosoideae incertae sedis</taxon>
        <taxon>Rosa</taxon>
    </lineage>
</organism>
<comment type="caution">
    <text evidence="1">The sequence shown here is derived from an EMBL/GenBank/DDBJ whole genome shotgun (WGS) entry which is preliminary data.</text>
</comment>
<gene>
    <name evidence="1" type="ORF">RchiOBHm_Chr5g0052711</name>
</gene>
<sequence>MISTPEGMPCQSSNSVDTVRHHHWSFDSSFGTLRHAVLELNDSRAADRWKSHPLLSCFLPLLKLLCSSPPSPLFPFHEVLLYCTDLEFGLYKT</sequence>
<evidence type="ECO:0000313" key="1">
    <source>
        <dbReference type="EMBL" id="PRQ33008.1"/>
    </source>
</evidence>